<proteinExistence type="predicted"/>
<accession>A0ABN9B802</accession>
<gene>
    <name evidence="2" type="ORF">SPARVUS_LOCUS2347739</name>
</gene>
<comment type="caution">
    <text evidence="2">The sequence shown here is derived from an EMBL/GenBank/DDBJ whole genome shotgun (WGS) entry which is preliminary data.</text>
</comment>
<keyword evidence="3" id="KW-1185">Reference proteome</keyword>
<dbReference type="EMBL" id="CATNWA010002765">
    <property type="protein sequence ID" value="CAI9543697.1"/>
    <property type="molecule type" value="Genomic_DNA"/>
</dbReference>
<organism evidence="2 3">
    <name type="scientific">Staurois parvus</name>
    <dbReference type="NCBI Taxonomy" id="386267"/>
    <lineage>
        <taxon>Eukaryota</taxon>
        <taxon>Metazoa</taxon>
        <taxon>Chordata</taxon>
        <taxon>Craniata</taxon>
        <taxon>Vertebrata</taxon>
        <taxon>Euteleostomi</taxon>
        <taxon>Amphibia</taxon>
        <taxon>Batrachia</taxon>
        <taxon>Anura</taxon>
        <taxon>Neobatrachia</taxon>
        <taxon>Ranoidea</taxon>
        <taxon>Ranidae</taxon>
        <taxon>Staurois</taxon>
    </lineage>
</organism>
<name>A0ABN9B802_9NEOB</name>
<evidence type="ECO:0000256" key="1">
    <source>
        <dbReference type="SAM" id="MobiDB-lite"/>
    </source>
</evidence>
<reference evidence="2" key="1">
    <citation type="submission" date="2023-05" db="EMBL/GenBank/DDBJ databases">
        <authorList>
            <person name="Stuckert A."/>
        </authorList>
    </citation>
    <scope>NUCLEOTIDE SEQUENCE</scope>
</reference>
<feature type="region of interest" description="Disordered" evidence="1">
    <location>
        <begin position="1"/>
        <end position="24"/>
    </location>
</feature>
<feature type="compositionally biased region" description="Polar residues" evidence="1">
    <location>
        <begin position="8"/>
        <end position="21"/>
    </location>
</feature>
<dbReference type="Proteomes" id="UP001162483">
    <property type="component" value="Unassembled WGS sequence"/>
</dbReference>
<evidence type="ECO:0000313" key="2">
    <source>
        <dbReference type="EMBL" id="CAI9543697.1"/>
    </source>
</evidence>
<evidence type="ECO:0000313" key="3">
    <source>
        <dbReference type="Proteomes" id="UP001162483"/>
    </source>
</evidence>
<sequence>MQTDKYRSSCNHLTQTHPSDCQTEKHDSSLQRTCLHCPRVQWRSTELLLFPAAFTSL</sequence>
<protein>
    <submittedName>
        <fullName evidence="2">Uncharacterized protein</fullName>
    </submittedName>
</protein>